<dbReference type="InterPro" id="IPR040839">
    <property type="entry name" value="MG4"/>
</dbReference>
<dbReference type="EMBL" id="MZGU01000002">
    <property type="protein sequence ID" value="PWB87149.1"/>
    <property type="molecule type" value="Genomic_DNA"/>
</dbReference>
<accession>A0A2U1S9L6</accession>
<evidence type="ECO:0000313" key="3">
    <source>
        <dbReference type="Proteomes" id="UP000245577"/>
    </source>
</evidence>
<keyword evidence="3" id="KW-1185">Reference proteome</keyword>
<sequence>MKQKHIILICLAIIVVVAACVALYLNSQVTTQLTPSNSNITNGDNFTVTLTSENGEALANQTVTLTIINQLNETNNYTLVTDSSGAVTLIINMSSGNYTINGVFNGNGHYKGSNFTQSLIVTEPLESNSQSSSASGTMSSFEKTLEAFENSPNPDFETGIITKPDGSKWVVTGDREAPYGSAEGEDILNSAMGY</sequence>
<dbReference type="InterPro" id="IPR013783">
    <property type="entry name" value="Ig-like_fold"/>
</dbReference>
<protein>
    <recommendedName>
        <fullName evidence="1">Macroglobulin domain-containing protein</fullName>
    </recommendedName>
</protein>
<dbReference type="Proteomes" id="UP000245577">
    <property type="component" value="Unassembled WGS sequence"/>
</dbReference>
<dbReference type="PROSITE" id="PS51257">
    <property type="entry name" value="PROKAR_LIPOPROTEIN"/>
    <property type="match status" value="1"/>
</dbReference>
<proteinExistence type="predicted"/>
<gene>
    <name evidence="2" type="ORF">MBBWO_02660</name>
</gene>
<evidence type="ECO:0000259" key="1">
    <source>
        <dbReference type="Pfam" id="PF17789"/>
    </source>
</evidence>
<organism evidence="2 3">
    <name type="scientific">Methanobrevibacter woesei</name>
    <dbReference type="NCBI Taxonomy" id="190976"/>
    <lineage>
        <taxon>Archaea</taxon>
        <taxon>Methanobacteriati</taxon>
        <taxon>Methanobacteriota</taxon>
        <taxon>Methanomada group</taxon>
        <taxon>Methanobacteria</taxon>
        <taxon>Methanobacteriales</taxon>
        <taxon>Methanobacteriaceae</taxon>
        <taxon>Methanobrevibacter</taxon>
    </lineage>
</organism>
<dbReference type="RefSeq" id="WP_116669087.1">
    <property type="nucleotide sequence ID" value="NZ_MZGU01000002.1"/>
</dbReference>
<evidence type="ECO:0000313" key="2">
    <source>
        <dbReference type="EMBL" id="PWB87149.1"/>
    </source>
</evidence>
<feature type="domain" description="Macroglobulin" evidence="1">
    <location>
        <begin position="46"/>
        <end position="98"/>
    </location>
</feature>
<reference evidence="2 3" key="1">
    <citation type="submission" date="2017-03" db="EMBL/GenBank/DDBJ databases">
        <title>Genome sequence of Methanobrevibacter wosei.</title>
        <authorList>
            <person name="Poehlein A."/>
            <person name="Seedorf H."/>
            <person name="Daniel R."/>
        </authorList>
    </citation>
    <scope>NUCLEOTIDE SEQUENCE [LARGE SCALE GENOMIC DNA]</scope>
    <source>
        <strain evidence="2 3">DSM 11979</strain>
    </source>
</reference>
<dbReference type="AlphaFoldDB" id="A0A2U1S9L6"/>
<comment type="caution">
    <text evidence="2">The sequence shown here is derived from an EMBL/GenBank/DDBJ whole genome shotgun (WGS) entry which is preliminary data.</text>
</comment>
<dbReference type="Pfam" id="PF17789">
    <property type="entry name" value="MG4"/>
    <property type="match status" value="1"/>
</dbReference>
<dbReference type="Gene3D" id="2.60.40.10">
    <property type="entry name" value="Immunoglobulins"/>
    <property type="match status" value="1"/>
</dbReference>
<name>A0A2U1S9L6_9EURY</name>